<evidence type="ECO:0000313" key="2">
    <source>
        <dbReference type="EMBL" id="EDO48861.1"/>
    </source>
</evidence>
<dbReference type="OrthoDB" id="5975880at2759"/>
<gene>
    <name evidence="2" type="ORF">NEMVEDRAFT_v1g238313</name>
</gene>
<proteinExistence type="predicted"/>
<evidence type="ECO:0000256" key="1">
    <source>
        <dbReference type="SAM" id="Phobius"/>
    </source>
</evidence>
<keyword evidence="3" id="KW-1185">Reference proteome</keyword>
<dbReference type="AlphaFoldDB" id="A7RHJ3"/>
<reference evidence="2 3" key="1">
    <citation type="journal article" date="2007" name="Science">
        <title>Sea anemone genome reveals ancestral eumetazoan gene repertoire and genomic organization.</title>
        <authorList>
            <person name="Putnam N.H."/>
            <person name="Srivastava M."/>
            <person name="Hellsten U."/>
            <person name="Dirks B."/>
            <person name="Chapman J."/>
            <person name="Salamov A."/>
            <person name="Terry A."/>
            <person name="Shapiro H."/>
            <person name="Lindquist E."/>
            <person name="Kapitonov V.V."/>
            <person name="Jurka J."/>
            <person name="Genikhovich G."/>
            <person name="Grigoriev I.V."/>
            <person name="Lucas S.M."/>
            <person name="Steele R.E."/>
            <person name="Finnerty J.R."/>
            <person name="Technau U."/>
            <person name="Martindale M.Q."/>
            <person name="Rokhsar D.S."/>
        </authorList>
    </citation>
    <scope>NUCLEOTIDE SEQUENCE [LARGE SCALE GENOMIC DNA]</scope>
    <source>
        <strain evidence="3">CH2 X CH6</strain>
    </source>
</reference>
<name>A7RHJ3_NEMVE</name>
<feature type="transmembrane region" description="Helical" evidence="1">
    <location>
        <begin position="40"/>
        <end position="61"/>
    </location>
</feature>
<dbReference type="KEGG" id="nve:5521120"/>
<evidence type="ECO:0000313" key="3">
    <source>
        <dbReference type="Proteomes" id="UP000001593"/>
    </source>
</evidence>
<dbReference type="InParanoid" id="A7RHJ3"/>
<dbReference type="Proteomes" id="UP000001593">
    <property type="component" value="Unassembled WGS sequence"/>
</dbReference>
<sequence>MSGMTNTQFARKLFLAALTGGTSSVFINTWRRDGERAKRLLGYTAVSGLCGVAIGYTVAAAKRHSPYYHALYVGGNYFAISGTFLVFRDSILSTFGSGGKQLFLDQSQDTRVHVLLAKEPMPQMFASAAAGGSTGLLFSLFFWKGVLPTVLHSAQGIGLAVFGQFVYDKFRIWRLEKTIEYHYPELTGNTKPADVDAETMHWTKRLQNFLGGKSYSSRLNDEIRSTEIQLELLEEEECELLKKMDE</sequence>
<feature type="transmembrane region" description="Helical" evidence="1">
    <location>
        <begin position="149"/>
        <end position="167"/>
    </location>
</feature>
<accession>A7RHJ3</accession>
<feature type="transmembrane region" description="Helical" evidence="1">
    <location>
        <begin position="12"/>
        <end position="28"/>
    </location>
</feature>
<keyword evidence="1" id="KW-1133">Transmembrane helix</keyword>
<organism evidence="2 3">
    <name type="scientific">Nematostella vectensis</name>
    <name type="common">Starlet sea anemone</name>
    <dbReference type="NCBI Taxonomy" id="45351"/>
    <lineage>
        <taxon>Eukaryota</taxon>
        <taxon>Metazoa</taxon>
        <taxon>Cnidaria</taxon>
        <taxon>Anthozoa</taxon>
        <taxon>Hexacorallia</taxon>
        <taxon>Actiniaria</taxon>
        <taxon>Edwardsiidae</taxon>
        <taxon>Nematostella</taxon>
    </lineage>
</organism>
<feature type="transmembrane region" description="Helical" evidence="1">
    <location>
        <begin position="67"/>
        <end position="87"/>
    </location>
</feature>
<protein>
    <submittedName>
        <fullName evidence="2">Uncharacterized protein</fullName>
    </submittedName>
</protein>
<dbReference type="HOGENOM" id="CLU_1130246_0_0_1"/>
<dbReference type="EMBL" id="DS469511">
    <property type="protein sequence ID" value="EDO48861.1"/>
    <property type="molecule type" value="Genomic_DNA"/>
</dbReference>
<dbReference type="OMA" id="IVIRTWH"/>
<keyword evidence="1" id="KW-0812">Transmembrane</keyword>
<keyword evidence="1" id="KW-0472">Membrane</keyword>